<dbReference type="AlphaFoldDB" id="A0ABD6CC01"/>
<proteinExistence type="inferred from homology"/>
<dbReference type="InterPro" id="IPR012394">
    <property type="entry name" value="Aldehyde_DH_NAD(P)"/>
</dbReference>
<dbReference type="EC" id="1.2.1.79" evidence="7"/>
<evidence type="ECO:0000259" key="6">
    <source>
        <dbReference type="Pfam" id="PF00171"/>
    </source>
</evidence>
<dbReference type="InterPro" id="IPR015590">
    <property type="entry name" value="Aldehyde_DH_dom"/>
</dbReference>
<name>A0ABD6CC01_9EURY</name>
<dbReference type="EMBL" id="JBHUDJ010000006">
    <property type="protein sequence ID" value="MFD1587660.1"/>
    <property type="molecule type" value="Genomic_DNA"/>
</dbReference>
<protein>
    <submittedName>
        <fullName evidence="7">Succinic semialdehyde dehydrogenase</fullName>
        <ecNumber evidence="7">1.2.1.79</ecNumber>
    </submittedName>
</protein>
<comment type="caution">
    <text evidence="7">The sequence shown here is derived from an EMBL/GenBank/DDBJ whole genome shotgun (WGS) entry which is preliminary data.</text>
</comment>
<dbReference type="InterPro" id="IPR016162">
    <property type="entry name" value="Ald_DH_N"/>
</dbReference>
<evidence type="ECO:0000313" key="8">
    <source>
        <dbReference type="Proteomes" id="UP001597119"/>
    </source>
</evidence>
<dbReference type="RefSeq" id="WP_247380897.1">
    <property type="nucleotide sequence ID" value="NZ_JALLGV010000008.1"/>
</dbReference>
<accession>A0ABD6CC01</accession>
<dbReference type="SUPFAM" id="SSF53720">
    <property type="entry name" value="ALDH-like"/>
    <property type="match status" value="1"/>
</dbReference>
<dbReference type="InterPro" id="IPR029510">
    <property type="entry name" value="Ald_DH_CS_GLU"/>
</dbReference>
<organism evidence="7 8">
    <name type="scientific">Halorientalis brevis</name>
    <dbReference type="NCBI Taxonomy" id="1126241"/>
    <lineage>
        <taxon>Archaea</taxon>
        <taxon>Methanobacteriati</taxon>
        <taxon>Methanobacteriota</taxon>
        <taxon>Stenosarchaea group</taxon>
        <taxon>Halobacteria</taxon>
        <taxon>Halobacteriales</taxon>
        <taxon>Haloarculaceae</taxon>
        <taxon>Halorientalis</taxon>
    </lineage>
</organism>
<dbReference type="GO" id="GO:0036243">
    <property type="term" value="F:succinate-semialdehyde dehydrogenase (NADP+) activity"/>
    <property type="evidence" value="ECO:0007669"/>
    <property type="project" value="UniProtKB-EC"/>
</dbReference>
<dbReference type="InterPro" id="IPR016163">
    <property type="entry name" value="Ald_DH_C"/>
</dbReference>
<comment type="similarity">
    <text evidence="1 5">Belongs to the aldehyde dehydrogenase family.</text>
</comment>
<evidence type="ECO:0000256" key="5">
    <source>
        <dbReference type="RuleBase" id="RU003345"/>
    </source>
</evidence>
<dbReference type="PIRSF" id="PIRSF036492">
    <property type="entry name" value="ALDH"/>
    <property type="match status" value="1"/>
</dbReference>
<evidence type="ECO:0000256" key="1">
    <source>
        <dbReference type="ARBA" id="ARBA00009986"/>
    </source>
</evidence>
<dbReference type="Pfam" id="PF00171">
    <property type="entry name" value="Aldedh"/>
    <property type="match status" value="1"/>
</dbReference>
<evidence type="ECO:0000256" key="2">
    <source>
        <dbReference type="ARBA" id="ARBA00022857"/>
    </source>
</evidence>
<dbReference type="NCBIfam" id="NF006916">
    <property type="entry name" value="PRK09407.1"/>
    <property type="match status" value="1"/>
</dbReference>
<dbReference type="CDD" id="cd07101">
    <property type="entry name" value="ALDH_SSADH2_GabD2"/>
    <property type="match status" value="1"/>
</dbReference>
<dbReference type="Gene3D" id="3.40.605.10">
    <property type="entry name" value="Aldehyde Dehydrogenase, Chain A, domain 1"/>
    <property type="match status" value="1"/>
</dbReference>
<feature type="active site" evidence="4">
    <location>
        <position position="262"/>
    </location>
</feature>
<keyword evidence="2" id="KW-0521">NADP</keyword>
<dbReference type="InterPro" id="IPR016161">
    <property type="entry name" value="Ald_DH/histidinol_DH"/>
</dbReference>
<dbReference type="Gene3D" id="3.40.309.10">
    <property type="entry name" value="Aldehyde Dehydrogenase, Chain A, domain 2"/>
    <property type="match status" value="1"/>
</dbReference>
<reference evidence="7 8" key="1">
    <citation type="journal article" date="2019" name="Int. J. Syst. Evol. Microbiol.">
        <title>The Global Catalogue of Microorganisms (GCM) 10K type strain sequencing project: providing services to taxonomists for standard genome sequencing and annotation.</title>
        <authorList>
            <consortium name="The Broad Institute Genomics Platform"/>
            <consortium name="The Broad Institute Genome Sequencing Center for Infectious Disease"/>
            <person name="Wu L."/>
            <person name="Ma J."/>
        </authorList>
    </citation>
    <scope>NUCLEOTIDE SEQUENCE [LARGE SCALE GENOMIC DNA]</scope>
    <source>
        <strain evidence="7 8">CGMCC 1.12125</strain>
    </source>
</reference>
<keyword evidence="8" id="KW-1185">Reference proteome</keyword>
<dbReference type="FunFam" id="3.40.605.10:FF:000010">
    <property type="entry name" value="N-succinylglutamate 5-semialdehyde dehydrogenase"/>
    <property type="match status" value="1"/>
</dbReference>
<dbReference type="FunFam" id="3.40.309.10:FF:000009">
    <property type="entry name" value="Aldehyde dehydrogenase A"/>
    <property type="match status" value="1"/>
</dbReference>
<gene>
    <name evidence="7" type="ORF">ACFR9U_11760</name>
</gene>
<evidence type="ECO:0000313" key="7">
    <source>
        <dbReference type="EMBL" id="MFD1587660.1"/>
    </source>
</evidence>
<evidence type="ECO:0000256" key="3">
    <source>
        <dbReference type="ARBA" id="ARBA00023002"/>
    </source>
</evidence>
<dbReference type="Proteomes" id="UP001597119">
    <property type="component" value="Unassembled WGS sequence"/>
</dbReference>
<sequence>MANAMESRREAAEFDTEFERLRERVTLADDSRESIPVVAPFTGEQVGTIPAGTEADVDEAVERARAAGEQWAERSPEERAAVVDEFHDLVLDRQDELLDVIQTETGKARLDAFEEVLDVASTARYYVERGPGLLTPTRREGAIPLATRTEVRHHPVGVVGIISPWNYPLALSISDAIPALIAGNGVVFKTAAETSVTALKALELLEEAGLPADLCQVVTGRGSELGEPLIDRVDYLTFTGSTETGRTVAAQAGRNLIDCSLELGGKNPMLILDDADVDVAVQGAIDGSFTNAGQLCLSAERIYVHETVADAFTERFVAETETLHLGVGYDWKTDVGSLTSEAHLEKVEAHVEDAVDAGATVLAGGEARPDVGPYVFEPTILTDVPESAELYREETFGPVVSIYEVGSVEEAIEKANDTEYGLNASVFTQDSILGREVAQQIEAGTVGINDAYGASYGSVDAPMGGRKQSGVGRRHGSEGLLKYTEAQTIAEQRTGPVAPPEPLPHEWYARLMTGLMRVLKRIS</sequence>
<keyword evidence="3 5" id="KW-0560">Oxidoreductase</keyword>
<evidence type="ECO:0000256" key="4">
    <source>
        <dbReference type="PROSITE-ProRule" id="PRU10007"/>
    </source>
</evidence>
<dbReference type="PANTHER" id="PTHR11699">
    <property type="entry name" value="ALDEHYDE DEHYDROGENASE-RELATED"/>
    <property type="match status" value="1"/>
</dbReference>
<feature type="domain" description="Aldehyde dehydrogenase" evidence="6">
    <location>
        <begin position="30"/>
        <end position="489"/>
    </location>
</feature>
<dbReference type="PROSITE" id="PS00687">
    <property type="entry name" value="ALDEHYDE_DEHYDR_GLU"/>
    <property type="match status" value="1"/>
</dbReference>